<protein>
    <submittedName>
        <fullName evidence="4">PAS domain-containing protein</fullName>
    </submittedName>
</protein>
<comment type="caution">
    <text evidence="4">The sequence shown here is derived from an EMBL/GenBank/DDBJ whole genome shotgun (WGS) entry which is preliminary data.</text>
</comment>
<dbReference type="Gene3D" id="3.30.450.20">
    <property type="entry name" value="PAS domain"/>
    <property type="match status" value="2"/>
</dbReference>
<dbReference type="Gene3D" id="3.40.50.2300">
    <property type="match status" value="1"/>
</dbReference>
<evidence type="ECO:0000259" key="2">
    <source>
        <dbReference type="PROSITE" id="PS50110"/>
    </source>
</evidence>
<dbReference type="NCBIfam" id="TIGR00229">
    <property type="entry name" value="sensory_box"/>
    <property type="match status" value="1"/>
</dbReference>
<dbReference type="Pfam" id="PF00072">
    <property type="entry name" value="Response_reg"/>
    <property type="match status" value="1"/>
</dbReference>
<gene>
    <name evidence="4" type="ORF">ENI34_06705</name>
</gene>
<dbReference type="Proteomes" id="UP000885826">
    <property type="component" value="Unassembled WGS sequence"/>
</dbReference>
<evidence type="ECO:0000313" key="4">
    <source>
        <dbReference type="EMBL" id="HEC78817.1"/>
    </source>
</evidence>
<organism evidence="4 5">
    <name type="scientific">candidate division WOR-3 bacterium</name>
    <dbReference type="NCBI Taxonomy" id="2052148"/>
    <lineage>
        <taxon>Bacteria</taxon>
        <taxon>Bacteria division WOR-3</taxon>
    </lineage>
</organism>
<dbReference type="Pfam" id="PF13426">
    <property type="entry name" value="PAS_9"/>
    <property type="match status" value="2"/>
</dbReference>
<dbReference type="GO" id="GO:0000160">
    <property type="term" value="P:phosphorelay signal transduction system"/>
    <property type="evidence" value="ECO:0007669"/>
    <property type="project" value="InterPro"/>
</dbReference>
<dbReference type="PROSITE" id="PS50112">
    <property type="entry name" value="PAS"/>
    <property type="match status" value="2"/>
</dbReference>
<dbReference type="InterPro" id="IPR011006">
    <property type="entry name" value="CheY-like_superfamily"/>
</dbReference>
<evidence type="ECO:0000256" key="1">
    <source>
        <dbReference type="PROSITE-ProRule" id="PRU00169"/>
    </source>
</evidence>
<dbReference type="SUPFAM" id="SSF52172">
    <property type="entry name" value="CheY-like"/>
    <property type="match status" value="1"/>
</dbReference>
<dbReference type="SUPFAM" id="SSF55785">
    <property type="entry name" value="PYP-like sensor domain (PAS domain)"/>
    <property type="match status" value="2"/>
</dbReference>
<feature type="domain" description="PAS" evidence="3">
    <location>
        <begin position="137"/>
        <end position="189"/>
    </location>
</feature>
<dbReference type="AlphaFoldDB" id="A0A9C9ENB0"/>
<dbReference type="InterPro" id="IPR001789">
    <property type="entry name" value="Sig_transdc_resp-reg_receiver"/>
</dbReference>
<feature type="domain" description="Response regulatory" evidence="2">
    <location>
        <begin position="4"/>
        <end position="118"/>
    </location>
</feature>
<dbReference type="SMART" id="SM00091">
    <property type="entry name" value="PAS"/>
    <property type="match status" value="2"/>
</dbReference>
<dbReference type="CDD" id="cd00156">
    <property type="entry name" value="REC"/>
    <property type="match status" value="1"/>
</dbReference>
<dbReference type="InterPro" id="IPR035965">
    <property type="entry name" value="PAS-like_dom_sf"/>
</dbReference>
<dbReference type="CDD" id="cd00130">
    <property type="entry name" value="PAS"/>
    <property type="match status" value="2"/>
</dbReference>
<dbReference type="EMBL" id="DRIG01000072">
    <property type="protein sequence ID" value="HEC78817.1"/>
    <property type="molecule type" value="Genomic_DNA"/>
</dbReference>
<dbReference type="SMART" id="SM00448">
    <property type="entry name" value="REC"/>
    <property type="match status" value="1"/>
</dbReference>
<evidence type="ECO:0000313" key="5">
    <source>
        <dbReference type="Proteomes" id="UP000885826"/>
    </source>
</evidence>
<feature type="domain" description="PAS" evidence="3">
    <location>
        <begin position="255"/>
        <end position="327"/>
    </location>
</feature>
<dbReference type="PROSITE" id="PS50110">
    <property type="entry name" value="RESPONSE_REGULATORY"/>
    <property type="match status" value="1"/>
</dbReference>
<dbReference type="InterPro" id="IPR000014">
    <property type="entry name" value="PAS"/>
</dbReference>
<sequence length="373" mass="41769">MKAKIFVVSQDSDLVKAITETLEVEGHNVTPIDLPDTAPTKCKDEGVDLVFLDVYIRDVPYDRLIKDIKKASPDTEIVVVTTYAFPESMAKGAVLDIQGYLIKPLTQDKIRHVATRALRQGELARENRRLLLAVTAAKKEWEATVDAIEDPIFVTDFDYNILRANLATFQALGKGVNEVIGHKCYEIFHCSDHALDYCPGKVARDSGEPATETIAFRGLKERFNCSVYPQVFASGGGLVHYLRAPAVNAEQQAETMTKYERLFDDARIPILFITSEDYKVTDANQKAIELFGYEPEKIFDMDLENLFAASLRESVINNIIQQTENNEAPLKTKIIDCNGKEIDAFVVANPIEINKNMFIQIFIIPTDLLSGGR</sequence>
<evidence type="ECO:0000259" key="3">
    <source>
        <dbReference type="PROSITE" id="PS50112"/>
    </source>
</evidence>
<reference evidence="4" key="1">
    <citation type="journal article" date="2020" name="mSystems">
        <title>Genome- and Community-Level Interaction Insights into Carbon Utilization and Element Cycling Functions of Hydrothermarchaeota in Hydrothermal Sediment.</title>
        <authorList>
            <person name="Zhou Z."/>
            <person name="Liu Y."/>
            <person name="Xu W."/>
            <person name="Pan J."/>
            <person name="Luo Z.H."/>
            <person name="Li M."/>
        </authorList>
    </citation>
    <scope>NUCLEOTIDE SEQUENCE</scope>
    <source>
        <strain evidence="4">HyVt-388</strain>
    </source>
</reference>
<proteinExistence type="predicted"/>
<feature type="modified residue" description="4-aspartylphosphate" evidence="1">
    <location>
        <position position="53"/>
    </location>
</feature>
<name>A0A9C9ENB0_UNCW3</name>
<accession>A0A9C9ENB0</accession>
<keyword evidence="1" id="KW-0597">Phosphoprotein</keyword>